<comment type="caution">
    <text evidence="2">The sequence shown here is derived from an EMBL/GenBank/DDBJ whole genome shotgun (WGS) entry which is preliminary data.</text>
</comment>
<keyword evidence="4" id="KW-1185">Reference proteome</keyword>
<feature type="compositionally biased region" description="Basic and acidic residues" evidence="1">
    <location>
        <begin position="114"/>
        <end position="123"/>
    </location>
</feature>
<protein>
    <submittedName>
        <fullName evidence="2">Uncharacterized protein</fullName>
    </submittedName>
</protein>
<organism evidence="2 4">
    <name type="scientific">Didymodactylos carnosus</name>
    <dbReference type="NCBI Taxonomy" id="1234261"/>
    <lineage>
        <taxon>Eukaryota</taxon>
        <taxon>Metazoa</taxon>
        <taxon>Spiralia</taxon>
        <taxon>Gnathifera</taxon>
        <taxon>Rotifera</taxon>
        <taxon>Eurotatoria</taxon>
        <taxon>Bdelloidea</taxon>
        <taxon>Philodinida</taxon>
        <taxon>Philodinidae</taxon>
        <taxon>Didymodactylos</taxon>
    </lineage>
</organism>
<sequence>MSENKTKFLPRRNPHIYYVPRKPDVQKGVLFTPKTNHIQPLHKQIYFRPPLLPALPTSRKREQLKSNSRPVQLLPIHRQKEKSTSVPRLKYVPSSPSAKSTVPSSPSTGHKIYHSKESAENPRSRWKKAFKLVKESNQKNKIETINLNRTNNGYISSDNGYSSSNRYENSLRMHQRKQQRYDEQAKLFGETLTLVRFEERFLYANIPQPIIYPQNMYNSLNMSNACAWRPAMTRMGPAGG</sequence>
<feature type="region of interest" description="Disordered" evidence="1">
    <location>
        <begin position="58"/>
        <end position="123"/>
    </location>
</feature>
<evidence type="ECO:0000313" key="3">
    <source>
        <dbReference type="EMBL" id="CAF4153654.1"/>
    </source>
</evidence>
<evidence type="ECO:0000256" key="1">
    <source>
        <dbReference type="SAM" id="MobiDB-lite"/>
    </source>
</evidence>
<proteinExistence type="predicted"/>
<reference evidence="2" key="1">
    <citation type="submission" date="2021-02" db="EMBL/GenBank/DDBJ databases">
        <authorList>
            <person name="Nowell W R."/>
        </authorList>
    </citation>
    <scope>NUCLEOTIDE SEQUENCE</scope>
</reference>
<dbReference type="Proteomes" id="UP000681722">
    <property type="component" value="Unassembled WGS sequence"/>
</dbReference>
<dbReference type="Proteomes" id="UP000663829">
    <property type="component" value="Unassembled WGS sequence"/>
</dbReference>
<dbReference type="AlphaFoldDB" id="A0A815EEM4"/>
<accession>A0A815EEM4</accession>
<dbReference type="EMBL" id="CAJOBC010043946">
    <property type="protein sequence ID" value="CAF4153654.1"/>
    <property type="molecule type" value="Genomic_DNA"/>
</dbReference>
<feature type="compositionally biased region" description="Low complexity" evidence="1">
    <location>
        <begin position="93"/>
        <end position="107"/>
    </location>
</feature>
<evidence type="ECO:0000313" key="2">
    <source>
        <dbReference type="EMBL" id="CAF1313677.1"/>
    </source>
</evidence>
<gene>
    <name evidence="2" type="ORF">GPM918_LOCUS29121</name>
    <name evidence="3" type="ORF">SRO942_LOCUS29681</name>
</gene>
<dbReference type="EMBL" id="CAJNOQ010013066">
    <property type="protein sequence ID" value="CAF1313677.1"/>
    <property type="molecule type" value="Genomic_DNA"/>
</dbReference>
<name>A0A815EEM4_9BILA</name>
<evidence type="ECO:0000313" key="4">
    <source>
        <dbReference type="Proteomes" id="UP000663829"/>
    </source>
</evidence>